<protein>
    <recommendedName>
        <fullName evidence="11">Isopentenyl-diphosphate delta-isomerase</fullName>
        <shortName evidence="11">IPP isomerase</shortName>
        <ecNumber evidence="11">5.3.3.2</ecNumber>
    </recommendedName>
    <alternativeName>
        <fullName evidence="11">Isopentenyl diphosphate:dimethylallyl diphosphate isomerase</fullName>
    </alternativeName>
    <alternativeName>
        <fullName evidence="11">Isopentenyl pyrophosphate isomerase</fullName>
    </alternativeName>
    <alternativeName>
        <fullName evidence="11">Type 2 isopentenyl diphosphate isomerase</fullName>
        <shortName evidence="11">IDI-2</shortName>
    </alternativeName>
</protein>
<dbReference type="GO" id="GO:0004452">
    <property type="term" value="F:isopentenyl-diphosphate delta-isomerase activity"/>
    <property type="evidence" value="ECO:0007669"/>
    <property type="project" value="UniProtKB-UniRule"/>
</dbReference>
<dbReference type="CDD" id="cd02811">
    <property type="entry name" value="IDI-2_FMN"/>
    <property type="match status" value="1"/>
</dbReference>
<keyword evidence="8 11" id="KW-0414">Isoprene biosynthesis</keyword>
<dbReference type="GO" id="GO:0010181">
    <property type="term" value="F:FMN binding"/>
    <property type="evidence" value="ECO:0007669"/>
    <property type="project" value="UniProtKB-UniRule"/>
</dbReference>
<dbReference type="EMBL" id="CP001859">
    <property type="protein sequence ID" value="ADB47599.1"/>
    <property type="molecule type" value="Genomic_DNA"/>
</dbReference>
<dbReference type="Pfam" id="PF01070">
    <property type="entry name" value="FMN_dh"/>
    <property type="match status" value="1"/>
</dbReference>
<dbReference type="STRING" id="591001.Acfer_1238"/>
<dbReference type="InterPro" id="IPR011179">
    <property type="entry name" value="IPdP_isomerase"/>
</dbReference>
<proteinExistence type="inferred from homology"/>
<keyword evidence="4 11" id="KW-0288">FMN</keyword>
<keyword evidence="3 11" id="KW-0285">Flavoprotein</keyword>
<dbReference type="GO" id="GO:0016491">
    <property type="term" value="F:oxidoreductase activity"/>
    <property type="evidence" value="ECO:0007669"/>
    <property type="project" value="InterPro"/>
</dbReference>
<gene>
    <name evidence="11" type="primary">fni</name>
    <name evidence="13" type="ordered locus">Acfer_1238</name>
</gene>
<feature type="binding site" evidence="11">
    <location>
        <position position="154"/>
    </location>
    <ligand>
        <name>substrate</name>
    </ligand>
</feature>
<comment type="cofactor">
    <cofactor evidence="11">
        <name>Mg(2+)</name>
        <dbReference type="ChEBI" id="CHEBI:18420"/>
    </cofactor>
</comment>
<dbReference type="HOGENOM" id="CLU_065515_0_0_9"/>
<dbReference type="GO" id="GO:0000287">
    <property type="term" value="F:magnesium ion binding"/>
    <property type="evidence" value="ECO:0007669"/>
    <property type="project" value="UniProtKB-UniRule"/>
</dbReference>
<comment type="catalytic activity">
    <reaction evidence="11">
        <text>isopentenyl diphosphate = dimethylallyl diphosphate</text>
        <dbReference type="Rhea" id="RHEA:23284"/>
        <dbReference type="ChEBI" id="CHEBI:57623"/>
        <dbReference type="ChEBI" id="CHEBI:128769"/>
        <dbReference type="EC" id="5.3.3.2"/>
    </reaction>
</comment>
<comment type="cofactor">
    <cofactor evidence="1 11">
        <name>FMN</name>
        <dbReference type="ChEBI" id="CHEBI:58210"/>
    </cofactor>
</comment>
<dbReference type="GO" id="GO:0008299">
    <property type="term" value="P:isoprenoid biosynthetic process"/>
    <property type="evidence" value="ECO:0007669"/>
    <property type="project" value="UniProtKB-UniRule"/>
</dbReference>
<comment type="cofactor">
    <cofactor evidence="11">
        <name>NADPH</name>
        <dbReference type="ChEBI" id="CHEBI:57783"/>
    </cofactor>
</comment>
<organism evidence="13 14">
    <name type="scientific">Acidaminococcus fermentans (strain ATCC 25085 / DSM 20731 / CCUG 9996 / CIP 106432 / VR4)</name>
    <dbReference type="NCBI Taxonomy" id="591001"/>
    <lineage>
        <taxon>Bacteria</taxon>
        <taxon>Bacillati</taxon>
        <taxon>Bacillota</taxon>
        <taxon>Negativicutes</taxon>
        <taxon>Acidaminococcales</taxon>
        <taxon>Acidaminococcaceae</taxon>
        <taxon>Acidaminococcus</taxon>
    </lineage>
</organism>
<feature type="binding site" evidence="11">
    <location>
        <position position="155"/>
    </location>
    <ligand>
        <name>Mg(2+)</name>
        <dbReference type="ChEBI" id="CHEBI:18420"/>
    </ligand>
</feature>
<feature type="binding site" evidence="11">
    <location>
        <position position="124"/>
    </location>
    <ligand>
        <name>FMN</name>
        <dbReference type="ChEBI" id="CHEBI:58210"/>
    </ligand>
</feature>
<evidence type="ECO:0000256" key="8">
    <source>
        <dbReference type="ARBA" id="ARBA00023229"/>
    </source>
</evidence>
<accession>D2RKJ7</accession>
<comment type="subunit">
    <text evidence="10 11">Homooctamer. Dimer of tetramers.</text>
</comment>
<name>D2RKJ7_ACIFV</name>
<dbReference type="GeneID" id="78334938"/>
<evidence type="ECO:0000256" key="7">
    <source>
        <dbReference type="ARBA" id="ARBA00022857"/>
    </source>
</evidence>
<evidence type="ECO:0000256" key="3">
    <source>
        <dbReference type="ARBA" id="ARBA00022630"/>
    </source>
</evidence>
<dbReference type="PANTHER" id="PTHR43665:SF1">
    <property type="entry name" value="ISOPENTENYL-DIPHOSPHATE DELTA-ISOMERASE"/>
    <property type="match status" value="1"/>
</dbReference>
<dbReference type="SUPFAM" id="SSF51395">
    <property type="entry name" value="FMN-linked oxidoreductases"/>
    <property type="match status" value="1"/>
</dbReference>
<feature type="binding site" evidence="11">
    <location>
        <begin position="283"/>
        <end position="284"/>
    </location>
    <ligand>
        <name>FMN</name>
        <dbReference type="ChEBI" id="CHEBI:58210"/>
    </ligand>
</feature>
<sequence length="350" mass="37873">MKSRESRKIDHIKYALHLEDGPCATGFSDMQVMHCCLPQVDRRKVDLSVSLPGVGTLSQPLVIDAITGGAEAVKSINRDLAVVARETGCAMAVGSQYGAVRKGLYADTYQVVRRENPKGVVFANVSALATPEEARRAVDMVEAQALEIHLNSAQELAMEEGDRDFSRWLEQIAAICSQSEVPVIVKETGCGMAREEARRLLDCGVSILDTGGAGGTNFPAIEGCRYPEGNRELSQWGIPSALSLLETVEAKGWQNGIIASGGIRSALDVFRAQVLGANAVGMAGNILRLVREGGTLLAIQRIRQLLEAVKDFYTLTGCTRGTELRQVRYYFTGNLAAAVRSFSYGENEFN</sequence>
<keyword evidence="2 11" id="KW-0963">Cytoplasm</keyword>
<evidence type="ECO:0000259" key="12">
    <source>
        <dbReference type="Pfam" id="PF01070"/>
    </source>
</evidence>
<dbReference type="InterPro" id="IPR013785">
    <property type="entry name" value="Aldolase_TIM"/>
</dbReference>
<evidence type="ECO:0000256" key="1">
    <source>
        <dbReference type="ARBA" id="ARBA00001917"/>
    </source>
</evidence>
<comment type="similarity">
    <text evidence="11">Belongs to the IPP isomerase type 2 family.</text>
</comment>
<dbReference type="Gene3D" id="3.20.20.70">
    <property type="entry name" value="Aldolase class I"/>
    <property type="match status" value="1"/>
</dbReference>
<evidence type="ECO:0000313" key="13">
    <source>
        <dbReference type="EMBL" id="ADB47599.1"/>
    </source>
</evidence>
<dbReference type="Proteomes" id="UP000001902">
    <property type="component" value="Chromosome"/>
</dbReference>
<dbReference type="OrthoDB" id="9795032at2"/>
<evidence type="ECO:0000256" key="2">
    <source>
        <dbReference type="ARBA" id="ARBA00022490"/>
    </source>
</evidence>
<dbReference type="GO" id="GO:0005737">
    <property type="term" value="C:cytoplasm"/>
    <property type="evidence" value="ECO:0007669"/>
    <property type="project" value="UniProtKB-SubCell"/>
</dbReference>
<dbReference type="AlphaFoldDB" id="D2RKJ7"/>
<dbReference type="PIRSF" id="PIRSF003314">
    <property type="entry name" value="IPP_isomerase"/>
    <property type="match status" value="1"/>
</dbReference>
<dbReference type="NCBIfam" id="TIGR02151">
    <property type="entry name" value="IPP_isom_2"/>
    <property type="match status" value="1"/>
</dbReference>
<dbReference type="KEGG" id="afn:Acfer_1238"/>
<keyword evidence="9 11" id="KW-0413">Isomerase</keyword>
<dbReference type="eggNOG" id="COG1304">
    <property type="taxonomic scope" value="Bacteria"/>
</dbReference>
<feature type="binding site" evidence="11">
    <location>
        <begin position="7"/>
        <end position="8"/>
    </location>
    <ligand>
        <name>substrate</name>
    </ligand>
</feature>
<comment type="function">
    <text evidence="11">Involved in the biosynthesis of isoprenoids. Catalyzes the 1,3-allylic rearrangement of the homoallylic substrate isopentenyl (IPP) to its allylic isomer, dimethylallyl diphosphate (DMAPP).</text>
</comment>
<evidence type="ECO:0000256" key="5">
    <source>
        <dbReference type="ARBA" id="ARBA00022723"/>
    </source>
</evidence>
<feature type="domain" description="FMN-dependent dehydrogenase" evidence="12">
    <location>
        <begin position="149"/>
        <end position="325"/>
    </location>
</feature>
<dbReference type="RefSeq" id="WP_012938586.1">
    <property type="nucleotide sequence ID" value="NC_013740.1"/>
</dbReference>
<evidence type="ECO:0000313" key="14">
    <source>
        <dbReference type="Proteomes" id="UP000001902"/>
    </source>
</evidence>
<comment type="caution">
    <text evidence="11">Lacks conserved residue(s) required for the propagation of feature annotation.</text>
</comment>
<keyword evidence="7 11" id="KW-0521">NADP</keyword>
<evidence type="ECO:0000256" key="6">
    <source>
        <dbReference type="ARBA" id="ARBA00022842"/>
    </source>
</evidence>
<dbReference type="GO" id="GO:0070402">
    <property type="term" value="F:NADPH binding"/>
    <property type="evidence" value="ECO:0007669"/>
    <property type="project" value="UniProtKB-UniRule"/>
</dbReference>
<keyword evidence="6 11" id="KW-0460">Magnesium</keyword>
<feature type="binding site" evidence="11">
    <location>
        <position position="95"/>
    </location>
    <ligand>
        <name>FMN</name>
        <dbReference type="ChEBI" id="CHEBI:58210"/>
    </ligand>
</feature>
<keyword evidence="14" id="KW-1185">Reference proteome</keyword>
<feature type="binding site" evidence="11">
    <location>
        <begin position="262"/>
        <end position="264"/>
    </location>
    <ligand>
        <name>FMN</name>
        <dbReference type="ChEBI" id="CHEBI:58210"/>
    </ligand>
</feature>
<dbReference type="PANTHER" id="PTHR43665">
    <property type="entry name" value="ISOPENTENYL-DIPHOSPHATE DELTA-ISOMERASE"/>
    <property type="match status" value="1"/>
</dbReference>
<keyword evidence="5 11" id="KW-0479">Metal-binding</keyword>
<dbReference type="HAMAP" id="MF_00354">
    <property type="entry name" value="Idi_2"/>
    <property type="match status" value="1"/>
</dbReference>
<dbReference type="EC" id="5.3.3.2" evidence="11"/>
<dbReference type="InterPro" id="IPR000262">
    <property type="entry name" value="FMN-dep_DH"/>
</dbReference>
<feature type="binding site" evidence="11">
    <location>
        <position position="216"/>
    </location>
    <ligand>
        <name>FMN</name>
        <dbReference type="ChEBI" id="CHEBI:58210"/>
    </ligand>
</feature>
<comment type="subcellular location">
    <subcellularLocation>
        <location evidence="11">Cytoplasm</location>
    </subcellularLocation>
</comment>
<reference evidence="13 14" key="1">
    <citation type="journal article" date="2010" name="Stand. Genomic Sci.">
        <title>Complete genome sequence of Acidaminococcus fermentans type strain (VR4).</title>
        <authorList>
            <person name="Chang Y.J."/>
            <person name="Pukall R."/>
            <person name="Saunders E."/>
            <person name="Lapidus A."/>
            <person name="Copeland A."/>
            <person name="Nolan M."/>
            <person name="Glavina Del Rio T."/>
            <person name="Lucas S."/>
            <person name="Chen F."/>
            <person name="Tice H."/>
            <person name="Cheng J.F."/>
            <person name="Han C."/>
            <person name="Detter J.C."/>
            <person name="Bruce D."/>
            <person name="Goodwin L."/>
            <person name="Pitluck S."/>
            <person name="Mikhailova N."/>
            <person name="Liolios K."/>
            <person name="Pati A."/>
            <person name="Ivanova N."/>
            <person name="Mavromatis K."/>
            <person name="Chen A."/>
            <person name="Palaniappan K."/>
            <person name="Land M."/>
            <person name="Hauser L."/>
            <person name="Jeffries C.D."/>
            <person name="Brettin T."/>
            <person name="Rohde M."/>
            <person name="Goker M."/>
            <person name="Bristow J."/>
            <person name="Eisen J.A."/>
            <person name="Markowitz V."/>
            <person name="Hugenholtz P."/>
            <person name="Kyrpides N.C."/>
            <person name="Klenk H.P."/>
        </authorList>
    </citation>
    <scope>NUCLEOTIDE SEQUENCE [LARGE SCALE GENOMIC DNA]</scope>
    <source>
        <strain evidence="14">ATCC 25085 / DSM 20731 / CCUG 9996 / CIP 106432 / VR4</strain>
    </source>
</reference>
<feature type="binding site" evidence="11">
    <location>
        <begin position="65"/>
        <end position="67"/>
    </location>
    <ligand>
        <name>FMN</name>
        <dbReference type="ChEBI" id="CHEBI:58210"/>
    </ligand>
</feature>
<evidence type="ECO:0000256" key="10">
    <source>
        <dbReference type="ARBA" id="ARBA00025810"/>
    </source>
</evidence>
<feature type="binding site" evidence="11">
    <location>
        <position position="186"/>
    </location>
    <ligand>
        <name>FMN</name>
        <dbReference type="ChEBI" id="CHEBI:58210"/>
    </ligand>
</feature>
<evidence type="ECO:0000256" key="11">
    <source>
        <dbReference type="HAMAP-Rule" id="MF_00354"/>
    </source>
</evidence>
<evidence type="ECO:0000256" key="9">
    <source>
        <dbReference type="ARBA" id="ARBA00023235"/>
    </source>
</evidence>
<evidence type="ECO:0000256" key="4">
    <source>
        <dbReference type="ARBA" id="ARBA00022643"/>
    </source>
</evidence>